<keyword evidence="4 5" id="KW-0811">Translocation</keyword>
<dbReference type="PANTHER" id="PTHR36918:SF1">
    <property type="entry name" value="PROTEIN-EXPORT PROTEIN SECB"/>
    <property type="match status" value="1"/>
</dbReference>
<evidence type="ECO:0000256" key="3">
    <source>
        <dbReference type="ARBA" id="ARBA00022927"/>
    </source>
</evidence>
<evidence type="ECO:0000256" key="2">
    <source>
        <dbReference type="ARBA" id="ARBA00022448"/>
    </source>
</evidence>
<evidence type="ECO:0000256" key="1">
    <source>
        <dbReference type="ARBA" id="ARBA00009990"/>
    </source>
</evidence>
<comment type="function">
    <text evidence="5">One of the proteins required for the normal export of preproteins out of the cell cytoplasm. It is a molecular chaperone that binds to a subset of precursor proteins, maintaining them in a translocation-competent state. It also specifically binds to its receptor SecA.</text>
</comment>
<dbReference type="InterPro" id="IPR035958">
    <property type="entry name" value="SecB-like_sf"/>
</dbReference>
<reference evidence="8" key="1">
    <citation type="journal article" date="2019" name="Int. J. Syst. Evol. Microbiol.">
        <title>The Global Catalogue of Microorganisms (GCM) 10K type strain sequencing project: providing services to taxonomists for standard genome sequencing and annotation.</title>
        <authorList>
            <consortium name="The Broad Institute Genomics Platform"/>
            <consortium name="The Broad Institute Genome Sequencing Center for Infectious Disease"/>
            <person name="Wu L."/>
            <person name="Ma J."/>
        </authorList>
    </citation>
    <scope>NUCLEOTIDE SEQUENCE [LARGE SCALE GENOMIC DNA]</scope>
    <source>
        <strain evidence="8">JCM 18392</strain>
    </source>
</reference>
<proteinExistence type="inferred from homology"/>
<dbReference type="SUPFAM" id="SSF54611">
    <property type="entry name" value="SecB-like"/>
    <property type="match status" value="1"/>
</dbReference>
<comment type="subunit">
    <text evidence="5">Homotetramer, a dimer of dimers. One homotetramer interacts with 1 SecA dimer.</text>
</comment>
<dbReference type="NCBIfam" id="NF004393">
    <property type="entry name" value="PRK05751.1-4"/>
    <property type="match status" value="1"/>
</dbReference>
<protein>
    <recommendedName>
        <fullName evidence="5">Protein-export protein SecB</fullName>
    </recommendedName>
</protein>
<comment type="similarity">
    <text evidence="1 5">Belongs to the SecB family.</text>
</comment>
<evidence type="ECO:0000256" key="6">
    <source>
        <dbReference type="SAM" id="MobiDB-lite"/>
    </source>
</evidence>
<dbReference type="Gene3D" id="3.10.420.10">
    <property type="entry name" value="SecB-like"/>
    <property type="match status" value="1"/>
</dbReference>
<gene>
    <name evidence="5 7" type="primary">secB</name>
    <name evidence="7" type="ORF">GCM10023332_06710</name>
</gene>
<comment type="caution">
    <text evidence="7">The sequence shown here is derived from an EMBL/GenBank/DDBJ whole genome shotgun (WGS) entry which is preliminary data.</text>
</comment>
<dbReference type="EMBL" id="BAABJY010000001">
    <property type="protein sequence ID" value="GAA4857595.1"/>
    <property type="molecule type" value="Genomic_DNA"/>
</dbReference>
<sequence length="174" mass="18733">MSDQALNGGAAPAEANTGPQFSVEKIYVKDVSYEAPNSPQAFNEQEQPQLQMNLNQRVQRLNENAYEVVLGITLTCKIGEDKTIYVVEVQQAGVFGLAGFDEQTLDAMLGTHCPTVLYPYARQTIGDLISAGGFPPFLLQPINFEALYAEGLRQRAAQPQPGTDPADGEAAGNA</sequence>
<evidence type="ECO:0000313" key="8">
    <source>
        <dbReference type="Proteomes" id="UP001501323"/>
    </source>
</evidence>
<dbReference type="HAMAP" id="MF_00821">
    <property type="entry name" value="SecB"/>
    <property type="match status" value="1"/>
</dbReference>
<comment type="subcellular location">
    <subcellularLocation>
        <location evidence="5">Cytoplasm</location>
    </subcellularLocation>
</comment>
<evidence type="ECO:0000256" key="5">
    <source>
        <dbReference type="HAMAP-Rule" id="MF_00821"/>
    </source>
</evidence>
<evidence type="ECO:0000313" key="7">
    <source>
        <dbReference type="EMBL" id="GAA4857595.1"/>
    </source>
</evidence>
<dbReference type="Proteomes" id="UP001501323">
    <property type="component" value="Unassembled WGS sequence"/>
</dbReference>
<dbReference type="RefSeq" id="WP_345294075.1">
    <property type="nucleotide sequence ID" value="NZ_BAABJY010000001.1"/>
</dbReference>
<keyword evidence="2 5" id="KW-0813">Transport</keyword>
<name>A0ABP9DR04_9GAMM</name>
<dbReference type="PANTHER" id="PTHR36918">
    <property type="match status" value="1"/>
</dbReference>
<keyword evidence="8" id="KW-1185">Reference proteome</keyword>
<dbReference type="NCBIfam" id="NF004391">
    <property type="entry name" value="PRK05751.1-2"/>
    <property type="match status" value="1"/>
</dbReference>
<evidence type="ECO:0000256" key="4">
    <source>
        <dbReference type="ARBA" id="ARBA00023010"/>
    </source>
</evidence>
<dbReference type="Pfam" id="PF02556">
    <property type="entry name" value="SecB"/>
    <property type="match status" value="1"/>
</dbReference>
<accession>A0ABP9DR04</accession>
<keyword evidence="5" id="KW-0143">Chaperone</keyword>
<dbReference type="InterPro" id="IPR003708">
    <property type="entry name" value="SecB"/>
</dbReference>
<organism evidence="7 8">
    <name type="scientific">Luteimonas vadosa</name>
    <dbReference type="NCBI Taxonomy" id="1165507"/>
    <lineage>
        <taxon>Bacteria</taxon>
        <taxon>Pseudomonadati</taxon>
        <taxon>Pseudomonadota</taxon>
        <taxon>Gammaproteobacteria</taxon>
        <taxon>Lysobacterales</taxon>
        <taxon>Lysobacteraceae</taxon>
        <taxon>Luteimonas</taxon>
    </lineage>
</organism>
<keyword evidence="3 5" id="KW-0653">Protein transport</keyword>
<feature type="region of interest" description="Disordered" evidence="6">
    <location>
        <begin position="155"/>
        <end position="174"/>
    </location>
</feature>
<keyword evidence="5" id="KW-0963">Cytoplasm</keyword>
<dbReference type="NCBIfam" id="TIGR00809">
    <property type="entry name" value="secB"/>
    <property type="match status" value="1"/>
</dbReference>
<dbReference type="PRINTS" id="PR01594">
    <property type="entry name" value="SECBCHAPRONE"/>
</dbReference>